<reference evidence="1 2" key="1">
    <citation type="submission" date="2017-11" db="EMBL/GenBank/DDBJ databases">
        <title>The genome of Rhizophagus clarus HR1 reveals common genetic basis of auxotrophy among arbuscular mycorrhizal fungi.</title>
        <authorList>
            <person name="Kobayashi Y."/>
        </authorList>
    </citation>
    <scope>NUCLEOTIDE SEQUENCE [LARGE SCALE GENOMIC DNA]</scope>
    <source>
        <strain evidence="1 2">HR1</strain>
    </source>
</reference>
<evidence type="ECO:0000313" key="1">
    <source>
        <dbReference type="EMBL" id="GBB85329.1"/>
    </source>
</evidence>
<gene>
    <name evidence="1" type="ORF">RclHR1_01190005</name>
</gene>
<dbReference type="AlphaFoldDB" id="A0A2Z6QHT9"/>
<protein>
    <recommendedName>
        <fullName evidence="3">Protein kinase domain-containing protein</fullName>
    </recommendedName>
</protein>
<keyword evidence="2" id="KW-1185">Reference proteome</keyword>
<evidence type="ECO:0008006" key="3">
    <source>
        <dbReference type="Google" id="ProtNLM"/>
    </source>
</evidence>
<proteinExistence type="predicted"/>
<sequence>MELFKKNLNNLSLDLGFCVKCGEIYTNTPYKWCKKCQKNYLRKNFINWTSENKVVDRFIQGIQLKIDNPTDIIFEWIPYNQFNDIKVISKNDLYIATWKDGSLFYDSNEDKYLRKSRRVALKHLENPRNIDKFLLKLKKYLTFKIRGISQDPNTKDYIMVVDNECFEKYCAKCGVIYTNIRYKWCKPCQTNHFKNNFVNWTSKNKIIDDFIQETQLKIDSPTDIMLEWIPYDQFVHIRKGGRNNLAIWKNGPLSFFWKWSRKSDETVALIYLDNSKDIVEFLDEVKKYLTLKINIYGISQDPYTNDYIVVIKCSKECCIKYSKKYSQYIWCKRCQINYFKKNFKSWTKNEKIDNLIKEMQLKIKQPTDTIFEWIPYDQFNNVRKIDENNFAAVYSANWKDGPLIWNSVKYTRVSSKTVTLICMYNSEIMIDDFLNKVKKYKSCNKYFEICGITQYPYTKDYVIISSANYEYSKAHCLKCDEIYTFTAKMWCKPCQVNFLNEYYANGISGNEKIDNQIQEMQLKINQPTDLVFEWIPYNQFCYLEEIDKDNLVTVYSATWKDGPLHWNSTKYTRDPDKKVTLICINNSQNIVDDFLNKVKKYINCNKYFGIYGISQDPITKDYIIICINYNHFMKYCLSCAEIYTSTMYRWCKSCQLNFLKENFINWTSRDEKVDTFIQEMQLKINHPTDVVFEWIPYNKFDDIKEMSRDNFATIYLATLKSGVLSYDSTKNEYIRKTEKVTLKYLVNSQNTIYEFLNRKIKDCCTNGYNDFKIYGLSQAPNTKDYIIVYNYEYYKDYYSEQSCLKCENIYSYIQYKWCKPCTISFLKENFTNWKSIDEKIFNLIQEMQSKIVYPSDIVFEWIPYNQFDSIKEISKDDFATIYLAIWKNGPLYWNKMKYTRSLDKKVILKYIHNSHNAINEFLNEVKHDRSVNLDNYAYIKSPMGILGV</sequence>
<comment type="caution">
    <text evidence="1">The sequence shown here is derived from an EMBL/GenBank/DDBJ whole genome shotgun (WGS) entry which is preliminary data.</text>
</comment>
<dbReference type="Proteomes" id="UP000247702">
    <property type="component" value="Unassembled WGS sequence"/>
</dbReference>
<name>A0A2Z6QHT9_9GLOM</name>
<organism evidence="1 2">
    <name type="scientific">Rhizophagus clarus</name>
    <dbReference type="NCBI Taxonomy" id="94130"/>
    <lineage>
        <taxon>Eukaryota</taxon>
        <taxon>Fungi</taxon>
        <taxon>Fungi incertae sedis</taxon>
        <taxon>Mucoromycota</taxon>
        <taxon>Glomeromycotina</taxon>
        <taxon>Glomeromycetes</taxon>
        <taxon>Glomerales</taxon>
        <taxon>Glomeraceae</taxon>
        <taxon>Rhizophagus</taxon>
    </lineage>
</organism>
<dbReference type="EMBL" id="BEXD01000213">
    <property type="protein sequence ID" value="GBB85329.1"/>
    <property type="molecule type" value="Genomic_DNA"/>
</dbReference>
<evidence type="ECO:0000313" key="2">
    <source>
        <dbReference type="Proteomes" id="UP000247702"/>
    </source>
</evidence>
<accession>A0A2Z6QHT9</accession>